<sequence length="217" mass="23160">MSYPSSPEEVAFTTYSADAYAQHLAAKEPIPGGGSAAAYVGALAVSLASMAGVYAQGKPAYAQHEDDLAKYIARASALRQDFMELMDEDSRQFLLVSSAFSVPKDDPKRAGIVEDALKEAAQPPLKVMRKVCESIELLEEMLIKGSRMLLSDVGCGAALARGALIAASHTLFVNTRSMHDSAYAQTLLDEADALLHTYVSRADAVSDTVSAQLRQEA</sequence>
<feature type="domain" description="Cyclodeaminase/cyclohydrolase" evidence="1">
    <location>
        <begin position="17"/>
        <end position="192"/>
    </location>
</feature>
<organism evidence="2 3">
    <name type="scientific">Lancefieldella parvula</name>
    <dbReference type="NCBI Taxonomy" id="1382"/>
    <lineage>
        <taxon>Bacteria</taxon>
        <taxon>Bacillati</taxon>
        <taxon>Actinomycetota</taxon>
        <taxon>Coriobacteriia</taxon>
        <taxon>Coriobacteriales</taxon>
        <taxon>Atopobiaceae</taxon>
        <taxon>Lancefieldella</taxon>
    </lineage>
</organism>
<dbReference type="SUPFAM" id="SSF101262">
    <property type="entry name" value="Methenyltetrahydrofolate cyclohydrolase-like"/>
    <property type="match status" value="1"/>
</dbReference>
<comment type="caution">
    <text evidence="2">The sequence shown here is derived from an EMBL/GenBank/DDBJ whole genome shotgun (WGS) entry which is preliminary data.</text>
</comment>
<evidence type="ECO:0000313" key="2">
    <source>
        <dbReference type="EMBL" id="MBF4809675.1"/>
    </source>
</evidence>
<dbReference type="InterPro" id="IPR007044">
    <property type="entry name" value="Cyclodeamin/CycHdrlase"/>
</dbReference>
<gene>
    <name evidence="2" type="ORF">HXK23_05595</name>
</gene>
<accession>A0A930YTI3</accession>
<evidence type="ECO:0000259" key="1">
    <source>
        <dbReference type="Pfam" id="PF04961"/>
    </source>
</evidence>
<dbReference type="GO" id="GO:0003824">
    <property type="term" value="F:catalytic activity"/>
    <property type="evidence" value="ECO:0007669"/>
    <property type="project" value="InterPro"/>
</dbReference>
<dbReference type="AlphaFoldDB" id="A0A930YTI3"/>
<dbReference type="EMBL" id="JABZGT010000378">
    <property type="protein sequence ID" value="MBF4809675.1"/>
    <property type="molecule type" value="Genomic_DNA"/>
</dbReference>
<reference evidence="2" key="1">
    <citation type="submission" date="2020-04" db="EMBL/GenBank/DDBJ databases">
        <title>Deep metagenomics examines the oral microbiome during advanced dental caries in children, revealing novel taxa and co-occurrences with host molecules.</title>
        <authorList>
            <person name="Baker J.L."/>
            <person name="Morton J.T."/>
            <person name="Dinis M."/>
            <person name="Alvarez R."/>
            <person name="Tran N.C."/>
            <person name="Knight R."/>
            <person name="Edlund A."/>
        </authorList>
    </citation>
    <scope>NUCLEOTIDE SEQUENCE</scope>
    <source>
        <strain evidence="2">JCVI_22A_bin.2</strain>
    </source>
</reference>
<dbReference type="InterPro" id="IPR036178">
    <property type="entry name" value="Formintransfe-cycloase-like_sf"/>
</dbReference>
<dbReference type="Gene3D" id="1.20.120.680">
    <property type="entry name" value="Formiminotetrahydrofolate cyclodeaminase monomer, up-and-down helical bundle"/>
    <property type="match status" value="1"/>
</dbReference>
<dbReference type="Proteomes" id="UP000772566">
    <property type="component" value="Unassembled WGS sequence"/>
</dbReference>
<dbReference type="Pfam" id="PF04961">
    <property type="entry name" value="FTCD_C"/>
    <property type="match status" value="1"/>
</dbReference>
<proteinExistence type="predicted"/>
<protein>
    <submittedName>
        <fullName evidence="2">Cyclodeaminase/cyclohydrolase family protein</fullName>
    </submittedName>
</protein>
<name>A0A930YTI3_9ACTN</name>
<evidence type="ECO:0000313" key="3">
    <source>
        <dbReference type="Proteomes" id="UP000772566"/>
    </source>
</evidence>